<keyword evidence="1" id="KW-0812">Transmembrane</keyword>
<dbReference type="EMBL" id="KV448871">
    <property type="protein sequence ID" value="OAX32960.1"/>
    <property type="molecule type" value="Genomic_DNA"/>
</dbReference>
<keyword evidence="3" id="KW-1185">Reference proteome</keyword>
<name>A0A1B7MK31_9AGAM</name>
<dbReference type="OrthoDB" id="3341843at2759"/>
<proteinExistence type="predicted"/>
<protein>
    <submittedName>
        <fullName evidence="2">Uncharacterized protein</fullName>
    </submittedName>
</protein>
<sequence length="216" mass="24480">MQVIMIARLHAMYQRSRRMLIFLVIIFLATTVAWGVDIAIATRNMIMEDFVLSGTYMCTYVPEENFQTVMKQTWMFGISWGVLALCLALWVVVKHFRELQQSSTGWTTLECIKVLIKTHVLYFISFAVVSCFNIVVLSPKIVEPTSVGIQIYSVIQIVSVVQMFMLGPRLILGLRQYHAKLVADSHSGTGMTTLAFQEHTYVMTGMVHSRGTSLND</sequence>
<evidence type="ECO:0000313" key="3">
    <source>
        <dbReference type="Proteomes" id="UP000092154"/>
    </source>
</evidence>
<accession>A0A1B7MK31</accession>
<evidence type="ECO:0000256" key="1">
    <source>
        <dbReference type="SAM" id="Phobius"/>
    </source>
</evidence>
<keyword evidence="1" id="KW-1133">Transmembrane helix</keyword>
<feature type="transmembrane region" description="Helical" evidence="1">
    <location>
        <begin position="74"/>
        <end position="93"/>
    </location>
</feature>
<keyword evidence="1" id="KW-0472">Membrane</keyword>
<dbReference type="AlphaFoldDB" id="A0A1B7MK31"/>
<evidence type="ECO:0000313" key="2">
    <source>
        <dbReference type="EMBL" id="OAX32960.1"/>
    </source>
</evidence>
<dbReference type="InParanoid" id="A0A1B7MK31"/>
<feature type="transmembrane region" description="Helical" evidence="1">
    <location>
        <begin position="149"/>
        <end position="172"/>
    </location>
</feature>
<organism evidence="2 3">
    <name type="scientific">Rhizopogon vinicolor AM-OR11-026</name>
    <dbReference type="NCBI Taxonomy" id="1314800"/>
    <lineage>
        <taxon>Eukaryota</taxon>
        <taxon>Fungi</taxon>
        <taxon>Dikarya</taxon>
        <taxon>Basidiomycota</taxon>
        <taxon>Agaricomycotina</taxon>
        <taxon>Agaricomycetes</taxon>
        <taxon>Agaricomycetidae</taxon>
        <taxon>Boletales</taxon>
        <taxon>Suillineae</taxon>
        <taxon>Rhizopogonaceae</taxon>
        <taxon>Rhizopogon</taxon>
    </lineage>
</organism>
<dbReference type="Proteomes" id="UP000092154">
    <property type="component" value="Unassembled WGS sequence"/>
</dbReference>
<reference evidence="2 3" key="1">
    <citation type="submission" date="2016-06" db="EMBL/GenBank/DDBJ databases">
        <title>Comparative genomics of the ectomycorrhizal sister species Rhizopogon vinicolor and Rhizopogon vesiculosus (Basidiomycota: Boletales) reveals a divergence of the mating type B locus.</title>
        <authorList>
            <consortium name="DOE Joint Genome Institute"/>
            <person name="Mujic A.B."/>
            <person name="Kuo A."/>
            <person name="Tritt A."/>
            <person name="Lipzen A."/>
            <person name="Chen C."/>
            <person name="Johnson J."/>
            <person name="Sharma A."/>
            <person name="Barry K."/>
            <person name="Grigoriev I.V."/>
            <person name="Spatafora J.W."/>
        </authorList>
    </citation>
    <scope>NUCLEOTIDE SEQUENCE [LARGE SCALE GENOMIC DNA]</scope>
    <source>
        <strain evidence="2 3">AM-OR11-026</strain>
    </source>
</reference>
<feature type="transmembrane region" description="Helical" evidence="1">
    <location>
        <begin position="114"/>
        <end position="137"/>
    </location>
</feature>
<gene>
    <name evidence="2" type="ORF">K503DRAFT_565980</name>
</gene>